<dbReference type="Gene3D" id="3.90.1150.10">
    <property type="entry name" value="Aspartate Aminotransferase, domain 1"/>
    <property type="match status" value="1"/>
</dbReference>
<keyword evidence="4" id="KW-0808">Transferase</keyword>
<evidence type="ECO:0000256" key="2">
    <source>
        <dbReference type="ARBA" id="ARBA00007441"/>
    </source>
</evidence>
<evidence type="ECO:0000313" key="9">
    <source>
        <dbReference type="Proteomes" id="UP000177331"/>
    </source>
</evidence>
<comment type="cofactor">
    <cofactor evidence="1">
        <name>pyridoxal 5'-phosphate</name>
        <dbReference type="ChEBI" id="CHEBI:597326"/>
    </cofactor>
</comment>
<evidence type="ECO:0000256" key="1">
    <source>
        <dbReference type="ARBA" id="ARBA00001933"/>
    </source>
</evidence>
<dbReference type="PANTHER" id="PTHR46383:SF1">
    <property type="entry name" value="ASPARTATE AMINOTRANSFERASE"/>
    <property type="match status" value="1"/>
</dbReference>
<dbReference type="STRING" id="1802421.A2318_01410"/>
<dbReference type="InterPro" id="IPR004839">
    <property type="entry name" value="Aminotransferase_I/II_large"/>
</dbReference>
<evidence type="ECO:0000256" key="4">
    <source>
        <dbReference type="ARBA" id="ARBA00022679"/>
    </source>
</evidence>
<accession>A0A1F7W3H6</accession>
<feature type="region of interest" description="Disordered" evidence="6">
    <location>
        <begin position="42"/>
        <end position="62"/>
    </location>
</feature>
<evidence type="ECO:0000256" key="6">
    <source>
        <dbReference type="SAM" id="MobiDB-lite"/>
    </source>
</evidence>
<proteinExistence type="inferred from homology"/>
<gene>
    <name evidence="8" type="ORF">A2318_01410</name>
</gene>
<name>A0A1F7W3H6_9BACT</name>
<dbReference type="Gene3D" id="3.40.640.10">
    <property type="entry name" value="Type I PLP-dependent aspartate aminotransferase-like (Major domain)"/>
    <property type="match status" value="1"/>
</dbReference>
<dbReference type="AlphaFoldDB" id="A0A1F7W3H6"/>
<protein>
    <recommendedName>
        <fullName evidence="7">Aminotransferase class I/classII large domain-containing protein</fullName>
    </recommendedName>
</protein>
<evidence type="ECO:0000256" key="3">
    <source>
        <dbReference type="ARBA" id="ARBA00022576"/>
    </source>
</evidence>
<sequence>MSGKARWFDPETAHIPQEPSFRRQLPVSNMFLIKQELGTFERNHPNTPTYDASQGDGGATLGGVPSEELAKALLSFAPKTQTTAYGRPNGDSRVRTVLLENYWNLDTIGFTPDQILVTDGGRDALQKWYQAIHMLTGKIGLTVVTSAAPWISYAHGTYVNGFNLLCAPAQSKTNLCMSPDGITEAINIAGHADALIITTPDNPTGKWYSPAEIKALIERARFHGINYILVDLMYQLVIDDDVPLYNWSDMLLSLSAVDRACVTLLDGLTKSVGASNIRMAHLVCGSDKLAKTIQSIASHTVLPNFLGEACALEVYSSSDVRNHPWVKRITERTSASRNIFRREMIAHGYNFIADQGYYAFVDVTKWLHRSLRPDQFFNGALANTTMSIETVKDLGSYLACNHGIAIVHGTPFLQPNYIRFSYAQDPATTIAAIERFDRALKSIP</sequence>
<feature type="domain" description="Aminotransferase class I/classII large" evidence="7">
    <location>
        <begin position="65"/>
        <end position="435"/>
    </location>
</feature>
<comment type="similarity">
    <text evidence="2">Belongs to the class-I pyridoxal-phosphate-dependent aminotransferase family.</text>
</comment>
<dbReference type="InterPro" id="IPR015422">
    <property type="entry name" value="PyrdxlP-dep_Trfase_small"/>
</dbReference>
<evidence type="ECO:0000256" key="5">
    <source>
        <dbReference type="ARBA" id="ARBA00022898"/>
    </source>
</evidence>
<dbReference type="CDD" id="cd00609">
    <property type="entry name" value="AAT_like"/>
    <property type="match status" value="1"/>
</dbReference>
<dbReference type="InterPro" id="IPR050596">
    <property type="entry name" value="AspAT/PAT-like"/>
</dbReference>
<evidence type="ECO:0000259" key="7">
    <source>
        <dbReference type="Pfam" id="PF00155"/>
    </source>
</evidence>
<dbReference type="GO" id="GO:0006520">
    <property type="term" value="P:amino acid metabolic process"/>
    <property type="evidence" value="ECO:0007669"/>
    <property type="project" value="InterPro"/>
</dbReference>
<dbReference type="InterPro" id="IPR015421">
    <property type="entry name" value="PyrdxlP-dep_Trfase_major"/>
</dbReference>
<comment type="caution">
    <text evidence="8">The sequence shown here is derived from an EMBL/GenBank/DDBJ whole genome shotgun (WGS) entry which is preliminary data.</text>
</comment>
<dbReference type="GO" id="GO:0008483">
    <property type="term" value="F:transaminase activity"/>
    <property type="evidence" value="ECO:0007669"/>
    <property type="project" value="UniProtKB-KW"/>
</dbReference>
<reference evidence="8 9" key="1">
    <citation type="journal article" date="2016" name="Nat. Commun.">
        <title>Thousands of microbial genomes shed light on interconnected biogeochemical processes in an aquifer system.</title>
        <authorList>
            <person name="Anantharaman K."/>
            <person name="Brown C.T."/>
            <person name="Hug L.A."/>
            <person name="Sharon I."/>
            <person name="Castelle C.J."/>
            <person name="Probst A.J."/>
            <person name="Thomas B.C."/>
            <person name="Singh A."/>
            <person name="Wilkins M.J."/>
            <person name="Karaoz U."/>
            <person name="Brodie E.L."/>
            <person name="Williams K.H."/>
            <person name="Hubbard S.S."/>
            <person name="Banfield J.F."/>
        </authorList>
    </citation>
    <scope>NUCLEOTIDE SEQUENCE [LARGE SCALE GENOMIC DNA]</scope>
</reference>
<keyword evidence="5" id="KW-0663">Pyridoxal phosphate</keyword>
<dbReference type="SUPFAM" id="SSF53383">
    <property type="entry name" value="PLP-dependent transferases"/>
    <property type="match status" value="1"/>
</dbReference>
<evidence type="ECO:0000313" key="8">
    <source>
        <dbReference type="EMBL" id="OGL97299.1"/>
    </source>
</evidence>
<dbReference type="InterPro" id="IPR015424">
    <property type="entry name" value="PyrdxlP-dep_Trfase"/>
</dbReference>
<keyword evidence="3" id="KW-0032">Aminotransferase</keyword>
<dbReference type="GO" id="GO:0030170">
    <property type="term" value="F:pyridoxal phosphate binding"/>
    <property type="evidence" value="ECO:0007669"/>
    <property type="project" value="InterPro"/>
</dbReference>
<dbReference type="Proteomes" id="UP000177331">
    <property type="component" value="Unassembled WGS sequence"/>
</dbReference>
<dbReference type="EMBL" id="MGFD01000054">
    <property type="protein sequence ID" value="OGL97299.1"/>
    <property type="molecule type" value="Genomic_DNA"/>
</dbReference>
<organism evidence="8 9">
    <name type="scientific">Candidatus Uhrbacteria bacterium RIFOXYB2_FULL_45_11</name>
    <dbReference type="NCBI Taxonomy" id="1802421"/>
    <lineage>
        <taxon>Bacteria</taxon>
        <taxon>Candidatus Uhriibacteriota</taxon>
    </lineage>
</organism>
<dbReference type="PANTHER" id="PTHR46383">
    <property type="entry name" value="ASPARTATE AMINOTRANSFERASE"/>
    <property type="match status" value="1"/>
</dbReference>
<dbReference type="Pfam" id="PF00155">
    <property type="entry name" value="Aminotran_1_2"/>
    <property type="match status" value="1"/>
</dbReference>